<proteinExistence type="predicted"/>
<evidence type="ECO:0000313" key="4">
    <source>
        <dbReference type="Proteomes" id="UP000001070"/>
    </source>
</evidence>
<keyword evidence="2" id="KW-0732">Signal</keyword>
<organism evidence="4">
    <name type="scientific">Drosophila grimshawi</name>
    <name type="common">Hawaiian fruit fly</name>
    <name type="synonym">Idiomyia grimshawi</name>
    <dbReference type="NCBI Taxonomy" id="7222"/>
    <lineage>
        <taxon>Eukaryota</taxon>
        <taxon>Metazoa</taxon>
        <taxon>Ecdysozoa</taxon>
        <taxon>Arthropoda</taxon>
        <taxon>Hexapoda</taxon>
        <taxon>Insecta</taxon>
        <taxon>Pterygota</taxon>
        <taxon>Neoptera</taxon>
        <taxon>Endopterygota</taxon>
        <taxon>Diptera</taxon>
        <taxon>Brachycera</taxon>
        <taxon>Muscomorpha</taxon>
        <taxon>Ephydroidea</taxon>
        <taxon>Drosophilidae</taxon>
        <taxon>Drosophila</taxon>
        <taxon>Hawaiian Drosophila</taxon>
    </lineage>
</organism>
<evidence type="ECO:0000256" key="2">
    <source>
        <dbReference type="SAM" id="SignalP"/>
    </source>
</evidence>
<dbReference type="eggNOG" id="ENOG502TCWI">
    <property type="taxonomic scope" value="Eukaryota"/>
</dbReference>
<feature type="compositionally biased region" description="Low complexity" evidence="1">
    <location>
        <begin position="95"/>
        <end position="109"/>
    </location>
</feature>
<feature type="region of interest" description="Disordered" evidence="1">
    <location>
        <begin position="400"/>
        <end position="427"/>
    </location>
</feature>
<feature type="compositionally biased region" description="Polar residues" evidence="1">
    <location>
        <begin position="80"/>
        <end position="90"/>
    </location>
</feature>
<dbReference type="FunCoup" id="B4JD79">
    <property type="interactions" value="46"/>
</dbReference>
<dbReference type="InParanoid" id="B4JD79"/>
<dbReference type="EMBL" id="CH916368">
    <property type="protein sequence ID" value="EDW03252.1"/>
    <property type="molecule type" value="Genomic_DNA"/>
</dbReference>
<gene>
    <name evidence="3" type="primary">Dgri\GH10599</name>
    <name evidence="3" type="ORF">Dgri_GH10599</name>
</gene>
<dbReference type="PhylomeDB" id="B4JD79"/>
<sequence length="486" mass="52602">MRHANILLSLISLCLLALQPGSATSSSDNNSGPGVALTRQAIALGMEPTTLSELWRTKQPVIVSKIDALGKELSTTYELSPDGQQITSSSHKVEQVNPPSQPAAVVQQPTNPQSDWEYVPRSPNKLSSSSTFGNNWPNFGSPTWPSFSFPSSGIPQTSTGDQGRTVTTTTRVFRGPVNSIWSNGADVAAKWPNFNYPAGVTPRTTTKTTLDDQGRTVTTVTKTYPVISTVSSGTDPDGLPTNWNDFNGLPSWFKTPNFENESPSLTPTPAAQPVPLPVPLPTRPTVLSQPPLPTAVPSYDMYTTTPLPSLEEFLRQTPKTTDTTNVYEPTVNRTRITRVNFNSAARPTIADMDPQMRDMLSRGGITDEDLQTARVQGNDLVRTVALPDGRSITTTVRIKNRAEPQPVVPLPTAPPRQAPPPVQPQGNTIDDYLSQVQLTPSDIQAQNGEVIKTLVDQNGRVLSVKFVLSTVKGDEQGQGQTEQSNK</sequence>
<name>B4JD79_DROGR</name>
<feature type="region of interest" description="Disordered" evidence="1">
    <location>
        <begin position="80"/>
        <end position="122"/>
    </location>
</feature>
<evidence type="ECO:0000256" key="1">
    <source>
        <dbReference type="SAM" id="MobiDB-lite"/>
    </source>
</evidence>
<dbReference type="STRING" id="7222.B4JD79"/>
<feature type="compositionally biased region" description="Pro residues" evidence="1">
    <location>
        <begin position="406"/>
        <end position="423"/>
    </location>
</feature>
<accession>B4JD79</accession>
<feature type="chain" id="PRO_5002812022" evidence="2">
    <location>
        <begin position="24"/>
        <end position="486"/>
    </location>
</feature>
<dbReference type="AlphaFoldDB" id="B4JD79"/>
<evidence type="ECO:0000313" key="3">
    <source>
        <dbReference type="EMBL" id="EDW03252.1"/>
    </source>
</evidence>
<dbReference type="OrthoDB" id="7883899at2759"/>
<feature type="signal peptide" evidence="2">
    <location>
        <begin position="1"/>
        <end position="23"/>
    </location>
</feature>
<keyword evidence="4" id="KW-1185">Reference proteome</keyword>
<dbReference type="Proteomes" id="UP000001070">
    <property type="component" value="Unassembled WGS sequence"/>
</dbReference>
<dbReference type="HOGENOM" id="CLU_561724_0_0_1"/>
<reference evidence="3 4" key="1">
    <citation type="journal article" date="2007" name="Nature">
        <title>Evolution of genes and genomes on the Drosophila phylogeny.</title>
        <authorList>
            <consortium name="Drosophila 12 Genomes Consortium"/>
            <person name="Clark A.G."/>
            <person name="Eisen M.B."/>
            <person name="Smith D.R."/>
            <person name="Bergman C.M."/>
            <person name="Oliver B."/>
            <person name="Markow T.A."/>
            <person name="Kaufman T.C."/>
            <person name="Kellis M."/>
            <person name="Gelbart W."/>
            <person name="Iyer V.N."/>
            <person name="Pollard D.A."/>
            <person name="Sackton T.B."/>
            <person name="Larracuente A.M."/>
            <person name="Singh N.D."/>
            <person name="Abad J.P."/>
            <person name="Abt D.N."/>
            <person name="Adryan B."/>
            <person name="Aguade M."/>
            <person name="Akashi H."/>
            <person name="Anderson W.W."/>
            <person name="Aquadro C.F."/>
            <person name="Ardell D.H."/>
            <person name="Arguello R."/>
            <person name="Artieri C.G."/>
            <person name="Barbash D.A."/>
            <person name="Barker D."/>
            <person name="Barsanti P."/>
            <person name="Batterham P."/>
            <person name="Batzoglou S."/>
            <person name="Begun D."/>
            <person name="Bhutkar A."/>
            <person name="Blanco E."/>
            <person name="Bosak S.A."/>
            <person name="Bradley R.K."/>
            <person name="Brand A.D."/>
            <person name="Brent M.R."/>
            <person name="Brooks A.N."/>
            <person name="Brown R.H."/>
            <person name="Butlin R.K."/>
            <person name="Caggese C."/>
            <person name="Calvi B.R."/>
            <person name="Bernardo de Carvalho A."/>
            <person name="Caspi A."/>
            <person name="Castrezana S."/>
            <person name="Celniker S.E."/>
            <person name="Chang J.L."/>
            <person name="Chapple C."/>
            <person name="Chatterji S."/>
            <person name="Chinwalla A."/>
            <person name="Civetta A."/>
            <person name="Clifton S.W."/>
            <person name="Comeron J.M."/>
            <person name="Costello J.C."/>
            <person name="Coyne J.A."/>
            <person name="Daub J."/>
            <person name="David R.G."/>
            <person name="Delcher A.L."/>
            <person name="Delehaunty K."/>
            <person name="Do C.B."/>
            <person name="Ebling H."/>
            <person name="Edwards K."/>
            <person name="Eickbush T."/>
            <person name="Evans J.D."/>
            <person name="Filipski A."/>
            <person name="Findeiss S."/>
            <person name="Freyhult E."/>
            <person name="Fulton L."/>
            <person name="Fulton R."/>
            <person name="Garcia A.C."/>
            <person name="Gardiner A."/>
            <person name="Garfield D.A."/>
            <person name="Garvin B.E."/>
            <person name="Gibson G."/>
            <person name="Gilbert D."/>
            <person name="Gnerre S."/>
            <person name="Godfrey J."/>
            <person name="Good R."/>
            <person name="Gotea V."/>
            <person name="Gravely B."/>
            <person name="Greenberg A.J."/>
            <person name="Griffiths-Jones S."/>
            <person name="Gross S."/>
            <person name="Guigo R."/>
            <person name="Gustafson E.A."/>
            <person name="Haerty W."/>
            <person name="Hahn M.W."/>
            <person name="Halligan D.L."/>
            <person name="Halpern A.L."/>
            <person name="Halter G.M."/>
            <person name="Han M.V."/>
            <person name="Heger A."/>
            <person name="Hillier L."/>
            <person name="Hinrichs A.S."/>
            <person name="Holmes I."/>
            <person name="Hoskins R.A."/>
            <person name="Hubisz M.J."/>
            <person name="Hultmark D."/>
            <person name="Huntley M.A."/>
            <person name="Jaffe D.B."/>
            <person name="Jagadeeshan S."/>
            <person name="Jeck W.R."/>
            <person name="Johnson J."/>
            <person name="Jones C.D."/>
            <person name="Jordan W.C."/>
            <person name="Karpen G.H."/>
            <person name="Kataoka E."/>
            <person name="Keightley P.D."/>
            <person name="Kheradpour P."/>
            <person name="Kirkness E.F."/>
            <person name="Koerich L.B."/>
            <person name="Kristiansen K."/>
            <person name="Kudrna D."/>
            <person name="Kulathinal R.J."/>
            <person name="Kumar S."/>
            <person name="Kwok R."/>
            <person name="Lander E."/>
            <person name="Langley C.H."/>
            <person name="Lapoint R."/>
            <person name="Lazzaro B.P."/>
            <person name="Lee S.J."/>
            <person name="Levesque L."/>
            <person name="Li R."/>
            <person name="Lin C.F."/>
            <person name="Lin M.F."/>
            <person name="Lindblad-Toh K."/>
            <person name="Llopart A."/>
            <person name="Long M."/>
            <person name="Low L."/>
            <person name="Lozovsky E."/>
            <person name="Lu J."/>
            <person name="Luo M."/>
            <person name="Machado C.A."/>
            <person name="Makalowski W."/>
            <person name="Marzo M."/>
            <person name="Matsuda M."/>
            <person name="Matzkin L."/>
            <person name="McAllister B."/>
            <person name="McBride C.S."/>
            <person name="McKernan B."/>
            <person name="McKernan K."/>
            <person name="Mendez-Lago M."/>
            <person name="Minx P."/>
            <person name="Mollenhauer M.U."/>
            <person name="Montooth K."/>
            <person name="Mount S.M."/>
            <person name="Mu X."/>
            <person name="Myers E."/>
            <person name="Negre B."/>
            <person name="Newfeld S."/>
            <person name="Nielsen R."/>
            <person name="Noor M.A."/>
            <person name="O'Grady P."/>
            <person name="Pachter L."/>
            <person name="Papaceit M."/>
            <person name="Parisi M.J."/>
            <person name="Parisi M."/>
            <person name="Parts L."/>
            <person name="Pedersen J.S."/>
            <person name="Pesole G."/>
            <person name="Phillippy A.M."/>
            <person name="Ponting C.P."/>
            <person name="Pop M."/>
            <person name="Porcelli D."/>
            <person name="Powell J.R."/>
            <person name="Prohaska S."/>
            <person name="Pruitt K."/>
            <person name="Puig M."/>
            <person name="Quesneville H."/>
            <person name="Ram K.R."/>
            <person name="Rand D."/>
            <person name="Rasmussen M.D."/>
            <person name="Reed L.K."/>
            <person name="Reenan R."/>
            <person name="Reily A."/>
            <person name="Remington K.A."/>
            <person name="Rieger T.T."/>
            <person name="Ritchie M.G."/>
            <person name="Robin C."/>
            <person name="Rogers Y.H."/>
            <person name="Rohde C."/>
            <person name="Rozas J."/>
            <person name="Rubenfield M.J."/>
            <person name="Ruiz A."/>
            <person name="Russo S."/>
            <person name="Salzberg S.L."/>
            <person name="Sanchez-Gracia A."/>
            <person name="Saranga D.J."/>
            <person name="Sato H."/>
            <person name="Schaeffer S.W."/>
            <person name="Schatz M.C."/>
            <person name="Schlenke T."/>
            <person name="Schwartz R."/>
            <person name="Segarra C."/>
            <person name="Singh R.S."/>
            <person name="Sirot L."/>
            <person name="Sirota M."/>
            <person name="Sisneros N.B."/>
            <person name="Smith C.D."/>
            <person name="Smith T.F."/>
            <person name="Spieth J."/>
            <person name="Stage D.E."/>
            <person name="Stark A."/>
            <person name="Stephan W."/>
            <person name="Strausberg R.L."/>
            <person name="Strempel S."/>
            <person name="Sturgill D."/>
            <person name="Sutton G."/>
            <person name="Sutton G.G."/>
            <person name="Tao W."/>
            <person name="Teichmann S."/>
            <person name="Tobari Y.N."/>
            <person name="Tomimura Y."/>
            <person name="Tsolas J.M."/>
            <person name="Valente V.L."/>
            <person name="Venter E."/>
            <person name="Venter J.C."/>
            <person name="Vicario S."/>
            <person name="Vieira F.G."/>
            <person name="Vilella A.J."/>
            <person name="Villasante A."/>
            <person name="Walenz B."/>
            <person name="Wang J."/>
            <person name="Wasserman M."/>
            <person name="Watts T."/>
            <person name="Wilson D."/>
            <person name="Wilson R.K."/>
            <person name="Wing R.A."/>
            <person name="Wolfner M.F."/>
            <person name="Wong A."/>
            <person name="Wong G.K."/>
            <person name="Wu C.I."/>
            <person name="Wu G."/>
            <person name="Yamamoto D."/>
            <person name="Yang H.P."/>
            <person name="Yang S.P."/>
            <person name="Yorke J.A."/>
            <person name="Yoshida K."/>
            <person name="Zdobnov E."/>
            <person name="Zhang P."/>
            <person name="Zhang Y."/>
            <person name="Zimin A.V."/>
            <person name="Baldwin J."/>
            <person name="Abdouelleil A."/>
            <person name="Abdulkadir J."/>
            <person name="Abebe A."/>
            <person name="Abera B."/>
            <person name="Abreu J."/>
            <person name="Acer S.C."/>
            <person name="Aftuck L."/>
            <person name="Alexander A."/>
            <person name="An P."/>
            <person name="Anderson E."/>
            <person name="Anderson S."/>
            <person name="Arachi H."/>
            <person name="Azer M."/>
            <person name="Bachantsang P."/>
            <person name="Barry A."/>
            <person name="Bayul T."/>
            <person name="Berlin A."/>
            <person name="Bessette D."/>
            <person name="Bloom T."/>
            <person name="Blye J."/>
            <person name="Boguslavskiy L."/>
            <person name="Bonnet C."/>
            <person name="Boukhgalter B."/>
            <person name="Bourzgui I."/>
            <person name="Brown A."/>
            <person name="Cahill P."/>
            <person name="Channer S."/>
            <person name="Cheshatsang Y."/>
            <person name="Chuda L."/>
            <person name="Citroen M."/>
            <person name="Collymore A."/>
            <person name="Cooke P."/>
            <person name="Costello M."/>
            <person name="D'Aco K."/>
            <person name="Daza R."/>
            <person name="De Haan G."/>
            <person name="DeGray S."/>
            <person name="DeMaso C."/>
            <person name="Dhargay N."/>
            <person name="Dooley K."/>
            <person name="Dooley E."/>
            <person name="Doricent M."/>
            <person name="Dorje P."/>
            <person name="Dorjee K."/>
            <person name="Dupes A."/>
            <person name="Elong R."/>
            <person name="Falk J."/>
            <person name="Farina A."/>
            <person name="Faro S."/>
            <person name="Ferguson D."/>
            <person name="Fisher S."/>
            <person name="Foley C.D."/>
            <person name="Franke A."/>
            <person name="Friedrich D."/>
            <person name="Gadbois L."/>
            <person name="Gearin G."/>
            <person name="Gearin C.R."/>
            <person name="Giannoukos G."/>
            <person name="Goode T."/>
            <person name="Graham J."/>
            <person name="Grandbois E."/>
            <person name="Grewal S."/>
            <person name="Gyaltsen K."/>
            <person name="Hafez N."/>
            <person name="Hagos B."/>
            <person name="Hall J."/>
            <person name="Henson C."/>
            <person name="Hollinger A."/>
            <person name="Honan T."/>
            <person name="Huard M.D."/>
            <person name="Hughes L."/>
            <person name="Hurhula B."/>
            <person name="Husby M.E."/>
            <person name="Kamat A."/>
            <person name="Kanga B."/>
            <person name="Kashin S."/>
            <person name="Khazanovich D."/>
            <person name="Kisner P."/>
            <person name="Lance K."/>
            <person name="Lara M."/>
            <person name="Lee W."/>
            <person name="Lennon N."/>
            <person name="Letendre F."/>
            <person name="LeVine R."/>
            <person name="Lipovsky A."/>
            <person name="Liu X."/>
            <person name="Liu J."/>
            <person name="Liu S."/>
            <person name="Lokyitsang T."/>
            <person name="Lokyitsang Y."/>
            <person name="Lubonja R."/>
            <person name="Lui A."/>
            <person name="MacDonald P."/>
            <person name="Magnisalis V."/>
            <person name="Maru K."/>
            <person name="Matthews C."/>
            <person name="McCusker W."/>
            <person name="McDonough S."/>
            <person name="Mehta T."/>
            <person name="Meldrim J."/>
            <person name="Meneus L."/>
            <person name="Mihai O."/>
            <person name="Mihalev A."/>
            <person name="Mihova T."/>
            <person name="Mittelman R."/>
            <person name="Mlenga V."/>
            <person name="Montmayeur A."/>
            <person name="Mulrain L."/>
            <person name="Navidi A."/>
            <person name="Naylor J."/>
            <person name="Negash T."/>
            <person name="Nguyen T."/>
            <person name="Nguyen N."/>
            <person name="Nicol R."/>
            <person name="Norbu C."/>
            <person name="Norbu N."/>
            <person name="Novod N."/>
            <person name="O'Neill B."/>
            <person name="Osman S."/>
            <person name="Markiewicz E."/>
            <person name="Oyono O.L."/>
            <person name="Patti C."/>
            <person name="Phunkhang P."/>
            <person name="Pierre F."/>
            <person name="Priest M."/>
            <person name="Raghuraman S."/>
            <person name="Rege F."/>
            <person name="Reyes R."/>
            <person name="Rise C."/>
            <person name="Rogov P."/>
            <person name="Ross K."/>
            <person name="Ryan E."/>
            <person name="Settipalli S."/>
            <person name="Shea T."/>
            <person name="Sherpa N."/>
            <person name="Shi L."/>
            <person name="Shih D."/>
            <person name="Sparrow T."/>
            <person name="Spaulding J."/>
            <person name="Stalker J."/>
            <person name="Stange-Thomann N."/>
            <person name="Stavropoulos S."/>
            <person name="Stone C."/>
            <person name="Strader C."/>
            <person name="Tesfaye S."/>
            <person name="Thomson T."/>
            <person name="Thoulutsang Y."/>
            <person name="Thoulutsang D."/>
            <person name="Topham K."/>
            <person name="Topping I."/>
            <person name="Tsamla T."/>
            <person name="Vassiliev H."/>
            <person name="Vo A."/>
            <person name="Wangchuk T."/>
            <person name="Wangdi T."/>
            <person name="Weiand M."/>
            <person name="Wilkinson J."/>
            <person name="Wilson A."/>
            <person name="Yadav S."/>
            <person name="Young G."/>
            <person name="Yu Q."/>
            <person name="Zembek L."/>
            <person name="Zhong D."/>
            <person name="Zimmer A."/>
            <person name="Zwirko Z."/>
            <person name="Jaffe D.B."/>
            <person name="Alvarez P."/>
            <person name="Brockman W."/>
            <person name="Butler J."/>
            <person name="Chin C."/>
            <person name="Gnerre S."/>
            <person name="Grabherr M."/>
            <person name="Kleber M."/>
            <person name="Mauceli E."/>
            <person name="MacCallum I."/>
        </authorList>
    </citation>
    <scope>NUCLEOTIDE SEQUENCE [LARGE SCALE GENOMIC DNA]</scope>
    <source>
        <strain evidence="4">Tucson 15287-2541.00</strain>
    </source>
</reference>
<dbReference type="OMA" id="PQTDWEY"/>
<dbReference type="KEGG" id="dgr:6562608"/>
<protein>
    <submittedName>
        <fullName evidence="3">GH10599</fullName>
    </submittedName>
</protein>